<keyword evidence="2" id="KW-1185">Reference proteome</keyword>
<evidence type="ECO:0000313" key="2">
    <source>
        <dbReference type="Proteomes" id="UP001148018"/>
    </source>
</evidence>
<dbReference type="EMBL" id="JANIIK010000113">
    <property type="protein sequence ID" value="KAJ3592328.1"/>
    <property type="molecule type" value="Genomic_DNA"/>
</dbReference>
<organism evidence="1 2">
    <name type="scientific">Muraenolepis orangiensis</name>
    <name type="common">Patagonian moray cod</name>
    <dbReference type="NCBI Taxonomy" id="630683"/>
    <lineage>
        <taxon>Eukaryota</taxon>
        <taxon>Metazoa</taxon>
        <taxon>Chordata</taxon>
        <taxon>Craniata</taxon>
        <taxon>Vertebrata</taxon>
        <taxon>Euteleostomi</taxon>
        <taxon>Actinopterygii</taxon>
        <taxon>Neopterygii</taxon>
        <taxon>Teleostei</taxon>
        <taxon>Neoteleostei</taxon>
        <taxon>Acanthomorphata</taxon>
        <taxon>Zeiogadaria</taxon>
        <taxon>Gadariae</taxon>
        <taxon>Gadiformes</taxon>
        <taxon>Muraenolepidoidei</taxon>
        <taxon>Muraenolepididae</taxon>
        <taxon>Muraenolepis</taxon>
    </lineage>
</organism>
<proteinExistence type="predicted"/>
<comment type="caution">
    <text evidence="1">The sequence shown here is derived from an EMBL/GenBank/DDBJ whole genome shotgun (WGS) entry which is preliminary data.</text>
</comment>
<gene>
    <name evidence="1" type="ORF">NHX12_007455</name>
</gene>
<sequence length="113" mass="12205">MGGKGVRPMTRPLPTQHGCGDGRHVILKFLPFSGTESQGADSGGMVCLSAMLPYLEDQTPAERAARAEDTSVRPRRFSLRGLEPLLHVIGVLHGRPGVASARMPSWFRGLGHF</sequence>
<name>A0A9Q0DPZ7_9TELE</name>
<protein>
    <submittedName>
        <fullName evidence="1">Uncharacterized protein</fullName>
    </submittedName>
</protein>
<dbReference type="Proteomes" id="UP001148018">
    <property type="component" value="Unassembled WGS sequence"/>
</dbReference>
<dbReference type="AlphaFoldDB" id="A0A9Q0DPZ7"/>
<evidence type="ECO:0000313" key="1">
    <source>
        <dbReference type="EMBL" id="KAJ3592328.1"/>
    </source>
</evidence>
<reference evidence="1" key="1">
    <citation type="submission" date="2022-07" db="EMBL/GenBank/DDBJ databases">
        <title>Chromosome-level genome of Muraenolepis orangiensis.</title>
        <authorList>
            <person name="Kim J."/>
        </authorList>
    </citation>
    <scope>NUCLEOTIDE SEQUENCE</scope>
    <source>
        <strain evidence="1">KU_S4_2022</strain>
        <tissue evidence="1">Muscle</tissue>
    </source>
</reference>
<accession>A0A9Q0DPZ7</accession>